<keyword evidence="4" id="KW-0274">FAD</keyword>
<sequence>MQNACFVVFKRLLPKGGRAARPPAARRPPPGGRARDGAVLPSTAGRRLGAAARVQGEGADVGDHGGLVAALRRAGVSGVDDSALARSMYASDASLYRVPPAVVVTPRDTAELPAVLAVCREFTVPLTMRGAGTSIAGNAVGPGVVVDASRHLNRVLEIDPDAGTALVEPGIVQARLHQVAGAHGLRFGPDPSTRTRATLGGMIGNNACGSRALGYGRTSDNVLGLDAVAGTGERLRLGDVPGGPAGSLLLERLRGLVGENLALIRTEFGRFGRQVSGYSLEHLLPEKGFDVARALVGSEGTLAVTLAARLRMVREPARRLLVVLGYGSMAEAADAVPAILPHGPVACEGLDSRITNVVRERRGPDAVPPLPEGSGWLLVELAGPVIGPLRDTARKVVAESGSAGSMLVEDMALADALWRIREDGSGLVARTPDGRQAHAGWEDAAVPPERLGSYLREFEALLDGYGLFGVPYGHFGDGCVHVRIDFPFDRPGGTGVFRDFLNEAAALAARHGGTMSGEHGDGRARGELLPHMYSAEALDLCAQVKDLFDPDDLLNPGIIVRPAPVDADVRMAGIAPVTRAQLPTLGLAYRHNGGDLSRAVHRCTGVGKCRADNTGTGGVMCPSYLATREEKDTTRARARVLQDVVSGHLGPDGWKSEAVHDVLDLCLSCKGCASDCPTGIDMASYKAEALHQRYRRRIRPRAHYALGLLPRWTRLAAKAPAAVTVVNAAMRSRALRPLVAWAAGIDRRCSLPAFAPVTFRRRFASHRSPEGRNGEVVLFVDTFTDAFSPDVADATVKVLEHAGYRVTVTERPVCCGITWISTGQLDGARAQLRRTVRALLPPVRRGAKVVGMEPSCTGVLRSDAEELLRGVDAAAAREVAAATRTLAELLAETPDWTPPDLSGVTGIAQPHCHHHAVMGWTKDAALLEDAGAAIARLGDCCGLAGNFGVEKGHHDVSVAIAEHRLLPAVREAAEGDVVLADGFSCRTQLADLASRRGEHLAQLLARHLPE</sequence>
<dbReference type="InterPro" id="IPR017896">
    <property type="entry name" value="4Fe4S_Fe-S-bd"/>
</dbReference>
<dbReference type="PANTHER" id="PTHR11748:SF119">
    <property type="entry name" value="D-2-HYDROXYGLUTARATE DEHYDROGENASE"/>
    <property type="match status" value="1"/>
</dbReference>
<dbReference type="SUPFAM" id="SSF56176">
    <property type="entry name" value="FAD-binding/transporter-associated domain-like"/>
    <property type="match status" value="1"/>
</dbReference>
<dbReference type="InterPro" id="IPR006094">
    <property type="entry name" value="Oxid_FAD_bind_N"/>
</dbReference>
<dbReference type="SUPFAM" id="SSF55103">
    <property type="entry name" value="FAD-linked oxidases, C-terminal domain"/>
    <property type="match status" value="1"/>
</dbReference>
<dbReference type="GO" id="GO:0071949">
    <property type="term" value="F:FAD binding"/>
    <property type="evidence" value="ECO:0007669"/>
    <property type="project" value="InterPro"/>
</dbReference>
<dbReference type="InterPro" id="IPR016164">
    <property type="entry name" value="FAD-linked_Oxase-like_C"/>
</dbReference>
<dbReference type="OrthoDB" id="9770306at2"/>
<dbReference type="GO" id="GO:0008720">
    <property type="term" value="F:D-lactate dehydrogenase (NAD+) activity"/>
    <property type="evidence" value="ECO:0007669"/>
    <property type="project" value="TreeGrafter"/>
</dbReference>
<proteinExistence type="predicted"/>
<dbReference type="InterPro" id="IPR016169">
    <property type="entry name" value="FAD-bd_PCMH_sub2"/>
</dbReference>
<keyword evidence="6" id="KW-0408">Iron</keyword>
<reference evidence="11 12" key="1">
    <citation type="submission" date="2019-09" db="EMBL/GenBank/DDBJ databases">
        <title>Actinomadura physcomitrii sp. nov., a novel actinomycete isolated from moss [Physcomitrium sphaericum (Ludw) Fuernr].</title>
        <authorList>
            <person name="Liu C."/>
            <person name="Zhuang X."/>
        </authorList>
    </citation>
    <scope>NUCLEOTIDE SEQUENCE [LARGE SCALE GENOMIC DNA]</scope>
    <source>
        <strain evidence="11 12">CYP1-1B</strain>
    </source>
</reference>
<dbReference type="Pfam" id="PF02913">
    <property type="entry name" value="FAD-oxidase_C"/>
    <property type="match status" value="1"/>
</dbReference>
<name>A0A6L3VUU1_9ACTN</name>
<dbReference type="InterPro" id="IPR016166">
    <property type="entry name" value="FAD-bd_PCMH"/>
</dbReference>
<evidence type="ECO:0000313" key="12">
    <source>
        <dbReference type="Proteomes" id="UP000483004"/>
    </source>
</evidence>
<dbReference type="Pfam" id="PF13183">
    <property type="entry name" value="Fer4_8"/>
    <property type="match status" value="1"/>
</dbReference>
<feature type="domain" description="FAD-binding PCMH-type" evidence="10">
    <location>
        <begin position="96"/>
        <end position="315"/>
    </location>
</feature>
<dbReference type="InterPro" id="IPR017900">
    <property type="entry name" value="4Fe4S_Fe_S_CS"/>
</dbReference>
<keyword evidence="3" id="KW-0479">Metal-binding</keyword>
<dbReference type="InterPro" id="IPR016171">
    <property type="entry name" value="Vanillyl_alc_oxidase_C-sub2"/>
</dbReference>
<feature type="region of interest" description="Disordered" evidence="8">
    <location>
        <begin position="17"/>
        <end position="39"/>
    </location>
</feature>
<dbReference type="GO" id="GO:0046872">
    <property type="term" value="F:metal ion binding"/>
    <property type="evidence" value="ECO:0007669"/>
    <property type="project" value="UniProtKB-KW"/>
</dbReference>
<organism evidence="11 12">
    <name type="scientific">Actinomadura montaniterrae</name>
    <dbReference type="NCBI Taxonomy" id="1803903"/>
    <lineage>
        <taxon>Bacteria</taxon>
        <taxon>Bacillati</taxon>
        <taxon>Actinomycetota</taxon>
        <taxon>Actinomycetes</taxon>
        <taxon>Streptosporangiales</taxon>
        <taxon>Thermomonosporaceae</taxon>
        <taxon>Actinomadura</taxon>
    </lineage>
</organism>
<evidence type="ECO:0000256" key="6">
    <source>
        <dbReference type="ARBA" id="ARBA00023004"/>
    </source>
</evidence>
<dbReference type="Pfam" id="PF01565">
    <property type="entry name" value="FAD_binding_4"/>
    <property type="match status" value="1"/>
</dbReference>
<evidence type="ECO:0000256" key="1">
    <source>
        <dbReference type="ARBA" id="ARBA00001974"/>
    </source>
</evidence>
<protein>
    <submittedName>
        <fullName evidence="11">FAD-binding protein</fullName>
    </submittedName>
</protein>
<keyword evidence="7" id="KW-0411">Iron-sulfur</keyword>
<evidence type="ECO:0000256" key="3">
    <source>
        <dbReference type="ARBA" id="ARBA00022723"/>
    </source>
</evidence>
<evidence type="ECO:0000256" key="5">
    <source>
        <dbReference type="ARBA" id="ARBA00023002"/>
    </source>
</evidence>
<dbReference type="SUPFAM" id="SSF46548">
    <property type="entry name" value="alpha-helical ferredoxin"/>
    <property type="match status" value="1"/>
</dbReference>
<dbReference type="InterPro" id="IPR004017">
    <property type="entry name" value="Cys_rich_dom"/>
</dbReference>
<dbReference type="PROSITE" id="PS00198">
    <property type="entry name" value="4FE4S_FER_1"/>
    <property type="match status" value="1"/>
</dbReference>
<dbReference type="PANTHER" id="PTHR11748">
    <property type="entry name" value="D-LACTATE DEHYDROGENASE"/>
    <property type="match status" value="1"/>
</dbReference>
<dbReference type="InterPro" id="IPR036318">
    <property type="entry name" value="FAD-bd_PCMH-like_sf"/>
</dbReference>
<comment type="caution">
    <text evidence="11">The sequence shown here is derived from an EMBL/GenBank/DDBJ whole genome shotgun (WGS) entry which is preliminary data.</text>
</comment>
<evidence type="ECO:0000313" key="11">
    <source>
        <dbReference type="EMBL" id="KAB2379542.1"/>
    </source>
</evidence>
<evidence type="ECO:0000256" key="8">
    <source>
        <dbReference type="SAM" id="MobiDB-lite"/>
    </source>
</evidence>
<dbReference type="AlphaFoldDB" id="A0A6L3VUU1"/>
<dbReference type="Pfam" id="PF02754">
    <property type="entry name" value="CCG"/>
    <property type="match status" value="1"/>
</dbReference>
<dbReference type="EMBL" id="WBMR01000055">
    <property type="protein sequence ID" value="KAB2379542.1"/>
    <property type="molecule type" value="Genomic_DNA"/>
</dbReference>
<dbReference type="Gene3D" id="3.30.70.2740">
    <property type="match status" value="1"/>
</dbReference>
<evidence type="ECO:0000259" key="9">
    <source>
        <dbReference type="PROSITE" id="PS51379"/>
    </source>
</evidence>
<gene>
    <name evidence="11" type="ORF">F9B16_20100</name>
</gene>
<keyword evidence="2" id="KW-0285">Flavoprotein</keyword>
<evidence type="ECO:0000256" key="2">
    <source>
        <dbReference type="ARBA" id="ARBA00022630"/>
    </source>
</evidence>
<dbReference type="Gene3D" id="3.30.465.10">
    <property type="match status" value="1"/>
</dbReference>
<feature type="domain" description="4Fe-4S ferredoxin-type" evidence="9">
    <location>
        <begin position="656"/>
        <end position="685"/>
    </location>
</feature>
<dbReference type="GO" id="GO:0051536">
    <property type="term" value="F:iron-sulfur cluster binding"/>
    <property type="evidence" value="ECO:0007669"/>
    <property type="project" value="UniProtKB-KW"/>
</dbReference>
<evidence type="ECO:0000256" key="7">
    <source>
        <dbReference type="ARBA" id="ARBA00023014"/>
    </source>
</evidence>
<evidence type="ECO:0000259" key="10">
    <source>
        <dbReference type="PROSITE" id="PS51387"/>
    </source>
</evidence>
<dbReference type="Gene3D" id="1.10.45.10">
    <property type="entry name" value="Vanillyl-alcohol Oxidase, Chain A, domain 4"/>
    <property type="match status" value="1"/>
</dbReference>
<dbReference type="GO" id="GO:0004458">
    <property type="term" value="F:D-lactate dehydrogenase (cytochrome) activity"/>
    <property type="evidence" value="ECO:0007669"/>
    <property type="project" value="TreeGrafter"/>
</dbReference>
<dbReference type="PROSITE" id="PS51387">
    <property type="entry name" value="FAD_PCMH"/>
    <property type="match status" value="1"/>
</dbReference>
<dbReference type="Proteomes" id="UP000483004">
    <property type="component" value="Unassembled WGS sequence"/>
</dbReference>
<dbReference type="PROSITE" id="PS51379">
    <property type="entry name" value="4FE4S_FER_2"/>
    <property type="match status" value="1"/>
</dbReference>
<comment type="cofactor">
    <cofactor evidence="1">
        <name>FAD</name>
        <dbReference type="ChEBI" id="CHEBI:57692"/>
    </cofactor>
</comment>
<dbReference type="GO" id="GO:1903457">
    <property type="term" value="P:lactate catabolic process"/>
    <property type="evidence" value="ECO:0007669"/>
    <property type="project" value="TreeGrafter"/>
</dbReference>
<keyword evidence="5" id="KW-0560">Oxidoreductase</keyword>
<keyword evidence="12" id="KW-1185">Reference proteome</keyword>
<dbReference type="InterPro" id="IPR004113">
    <property type="entry name" value="FAD-bd_oxidored_4_C"/>
</dbReference>
<evidence type="ECO:0000256" key="4">
    <source>
        <dbReference type="ARBA" id="ARBA00022827"/>
    </source>
</evidence>
<accession>A0A6L3VUU1</accession>